<dbReference type="Gene3D" id="1.10.443.10">
    <property type="entry name" value="Intergrase catalytic core"/>
    <property type="match status" value="1"/>
</dbReference>
<comment type="caution">
    <text evidence="3">The sequence shown here is derived from an EMBL/GenBank/DDBJ whole genome shotgun (WGS) entry which is preliminary data.</text>
</comment>
<dbReference type="RefSeq" id="WP_402701323.1">
    <property type="nucleotide sequence ID" value="NZ_JBIUZV010000007.1"/>
</dbReference>
<reference evidence="3 4" key="1">
    <citation type="submission" date="2024-10" db="EMBL/GenBank/DDBJ databases">
        <title>The Natural Products Discovery Center: Release of the First 8490 Sequenced Strains for Exploring Actinobacteria Biosynthetic Diversity.</title>
        <authorList>
            <person name="Kalkreuter E."/>
            <person name="Kautsar S.A."/>
            <person name="Yang D."/>
            <person name="Bader C.D."/>
            <person name="Teijaro C.N."/>
            <person name="Fluegel L."/>
            <person name="Davis C.M."/>
            <person name="Simpson J.R."/>
            <person name="Lauterbach L."/>
            <person name="Steele A.D."/>
            <person name="Gui C."/>
            <person name="Meng S."/>
            <person name="Li G."/>
            <person name="Viehrig K."/>
            <person name="Ye F."/>
            <person name="Su P."/>
            <person name="Kiefer A.F."/>
            <person name="Nichols A."/>
            <person name="Cepeda A.J."/>
            <person name="Yan W."/>
            <person name="Fan B."/>
            <person name="Jiang Y."/>
            <person name="Adhikari A."/>
            <person name="Zheng C.-J."/>
            <person name="Schuster L."/>
            <person name="Cowan T.M."/>
            <person name="Smanski M.J."/>
            <person name="Chevrette M.G."/>
            <person name="De Carvalho L.P.S."/>
            <person name="Shen B."/>
        </authorList>
    </citation>
    <scope>NUCLEOTIDE SEQUENCE [LARGE SCALE GENOMIC DNA]</scope>
    <source>
        <strain evidence="3 4">NPDC087045</strain>
    </source>
</reference>
<evidence type="ECO:0000259" key="2">
    <source>
        <dbReference type="PROSITE" id="PS51898"/>
    </source>
</evidence>
<dbReference type="InterPro" id="IPR013762">
    <property type="entry name" value="Integrase-like_cat_sf"/>
</dbReference>
<proteinExistence type="predicted"/>
<name>A0ABW8F128_9BURK</name>
<dbReference type="InterPro" id="IPR002104">
    <property type="entry name" value="Integrase_catalytic"/>
</dbReference>
<evidence type="ECO:0000313" key="3">
    <source>
        <dbReference type="EMBL" id="MFJ3046955.1"/>
    </source>
</evidence>
<keyword evidence="4" id="KW-1185">Reference proteome</keyword>
<gene>
    <name evidence="3" type="ORF">ACIPEN_14080</name>
</gene>
<accession>A0ABW8F128</accession>
<organism evidence="3 4">
    <name type="scientific">Herbaspirillum chlorophenolicum</name>
    <dbReference type="NCBI Taxonomy" id="211589"/>
    <lineage>
        <taxon>Bacteria</taxon>
        <taxon>Pseudomonadati</taxon>
        <taxon>Pseudomonadota</taxon>
        <taxon>Betaproteobacteria</taxon>
        <taxon>Burkholderiales</taxon>
        <taxon>Oxalobacteraceae</taxon>
        <taxon>Herbaspirillum</taxon>
    </lineage>
</organism>
<dbReference type="InterPro" id="IPR011010">
    <property type="entry name" value="DNA_brk_join_enz"/>
</dbReference>
<evidence type="ECO:0000256" key="1">
    <source>
        <dbReference type="ARBA" id="ARBA00023172"/>
    </source>
</evidence>
<keyword evidence="1" id="KW-0233">DNA recombination</keyword>
<dbReference type="EMBL" id="JBIUZV010000007">
    <property type="protein sequence ID" value="MFJ3046955.1"/>
    <property type="molecule type" value="Genomic_DNA"/>
</dbReference>
<sequence>MTNSLISKNEAFDIVRQAREWLKRNSVSADTSGPTTKFYAAEMTRLISKSPDKNAEQLWAAICDTTKKNTFYLRVAAVKWATSALIERMLSAQDQYQRDSTVGQETWLTKVMEMKSILATATQLRATISSYNGQCPIKSPAPRSSKRRELSSLPDSWREDMAERLARTPHHMGFLIMAITGCRPKELEAGIKLSVSEHSIRIYIEGAKVKRLQGQPWRELEYRTDREMHPLVSSLHKALWTGQAGEREVEIQCRRAALTSAIRRAGKKFDRKNGGDITPYCLRHQFASDLKGQLGDDDLISIALGQSASMTRKFYGRARSSSRTPLSPTNIHAARPVRATRPALPQIHQRRSIAPN</sequence>
<dbReference type="SUPFAM" id="SSF56349">
    <property type="entry name" value="DNA breaking-rejoining enzymes"/>
    <property type="match status" value="1"/>
</dbReference>
<dbReference type="Proteomes" id="UP001617427">
    <property type="component" value="Unassembled WGS sequence"/>
</dbReference>
<protein>
    <recommendedName>
        <fullName evidence="2">Tyr recombinase domain-containing protein</fullName>
    </recommendedName>
</protein>
<dbReference type="PROSITE" id="PS51898">
    <property type="entry name" value="TYR_RECOMBINASE"/>
    <property type="match status" value="1"/>
</dbReference>
<evidence type="ECO:0000313" key="4">
    <source>
        <dbReference type="Proteomes" id="UP001617427"/>
    </source>
</evidence>
<feature type="domain" description="Tyr recombinase" evidence="2">
    <location>
        <begin position="152"/>
        <end position="333"/>
    </location>
</feature>